<sequence>MQNWYGSQRGAFDVIEEYTAVELRDLVYREIVELFEGDTVAAELWLSSPITVLDDRTPASLLKTKTGVQKIRNLLR</sequence>
<accession>A0A352IZA9</accession>
<evidence type="ECO:0000313" key="3">
    <source>
        <dbReference type="Proteomes" id="UP000263489"/>
    </source>
</evidence>
<proteinExistence type="predicted"/>
<organism evidence="2 3">
    <name type="scientific">Marinobacter adhaerens</name>
    <dbReference type="NCBI Taxonomy" id="1033846"/>
    <lineage>
        <taxon>Bacteria</taxon>
        <taxon>Pseudomonadati</taxon>
        <taxon>Pseudomonadota</taxon>
        <taxon>Gammaproteobacteria</taxon>
        <taxon>Pseudomonadales</taxon>
        <taxon>Marinobacteraceae</taxon>
        <taxon>Marinobacter</taxon>
    </lineage>
</organism>
<dbReference type="Proteomes" id="UP000263489">
    <property type="component" value="Unassembled WGS sequence"/>
</dbReference>
<reference evidence="2 3" key="1">
    <citation type="journal article" date="2018" name="Nat. Biotechnol.">
        <title>A standardized bacterial taxonomy based on genome phylogeny substantially revises the tree of life.</title>
        <authorList>
            <person name="Parks D.H."/>
            <person name="Chuvochina M."/>
            <person name="Waite D.W."/>
            <person name="Rinke C."/>
            <person name="Skarshewski A."/>
            <person name="Chaumeil P.A."/>
            <person name="Hugenholtz P."/>
        </authorList>
    </citation>
    <scope>NUCLEOTIDE SEQUENCE [LARGE SCALE GENOMIC DNA]</scope>
    <source>
        <strain evidence="2">UBA9380</strain>
    </source>
</reference>
<feature type="non-terminal residue" evidence="2">
    <location>
        <position position="76"/>
    </location>
</feature>
<feature type="domain" description="Antitoxin Xre/MbcA/ParS-like toxin-binding" evidence="1">
    <location>
        <begin position="33"/>
        <end position="75"/>
    </location>
</feature>
<gene>
    <name evidence="2" type="ORF">DC045_21280</name>
</gene>
<dbReference type="InterPro" id="IPR024467">
    <property type="entry name" value="Xre/MbcA/ParS-like_toxin-bd"/>
</dbReference>
<dbReference type="EMBL" id="DNNA01000326">
    <property type="protein sequence ID" value="HBC36792.1"/>
    <property type="molecule type" value="Genomic_DNA"/>
</dbReference>
<comment type="caution">
    <text evidence="2">The sequence shown here is derived from an EMBL/GenBank/DDBJ whole genome shotgun (WGS) entry which is preliminary data.</text>
</comment>
<dbReference type="AlphaFoldDB" id="A0A352IZA9"/>
<name>A0A352IZA9_9GAMM</name>
<evidence type="ECO:0000259" key="1">
    <source>
        <dbReference type="Pfam" id="PF09722"/>
    </source>
</evidence>
<protein>
    <recommendedName>
        <fullName evidence="1">Antitoxin Xre/MbcA/ParS-like toxin-binding domain-containing protein</fullName>
    </recommendedName>
</protein>
<evidence type="ECO:0000313" key="2">
    <source>
        <dbReference type="EMBL" id="HBC36792.1"/>
    </source>
</evidence>
<dbReference type="Pfam" id="PF09722">
    <property type="entry name" value="Xre_MbcA_ParS_C"/>
    <property type="match status" value="1"/>
</dbReference>